<organism evidence="3 4">
    <name type="scientific">Pengzhenrongella sicca</name>
    <dbReference type="NCBI Taxonomy" id="2819238"/>
    <lineage>
        <taxon>Bacteria</taxon>
        <taxon>Bacillati</taxon>
        <taxon>Actinomycetota</taxon>
        <taxon>Actinomycetes</taxon>
        <taxon>Micrococcales</taxon>
        <taxon>Pengzhenrongella</taxon>
    </lineage>
</organism>
<keyword evidence="2" id="KW-0812">Transmembrane</keyword>
<name>A0A8A4ZGR2_9MICO</name>
<dbReference type="EMBL" id="CP071868">
    <property type="protein sequence ID" value="QTE29677.1"/>
    <property type="molecule type" value="Genomic_DNA"/>
</dbReference>
<reference evidence="3" key="1">
    <citation type="submission" date="2021-03" db="EMBL/GenBank/DDBJ databases">
        <title>Pengzhenrongella sicca gen. nov., sp. nov., a new member of suborder Micrococcineae isolated from High-Arctic tundra soil.</title>
        <authorList>
            <person name="Peng F."/>
        </authorList>
    </citation>
    <scope>NUCLEOTIDE SEQUENCE</scope>
    <source>
        <strain evidence="3">LRZ-2</strain>
    </source>
</reference>
<evidence type="ECO:0000256" key="2">
    <source>
        <dbReference type="SAM" id="Phobius"/>
    </source>
</evidence>
<dbReference type="KEGG" id="psic:J4E96_01030"/>
<feature type="transmembrane region" description="Helical" evidence="2">
    <location>
        <begin position="54"/>
        <end position="79"/>
    </location>
</feature>
<dbReference type="RefSeq" id="WP_227423970.1">
    <property type="nucleotide sequence ID" value="NZ_CP071868.1"/>
</dbReference>
<keyword evidence="2" id="KW-1133">Transmembrane helix</keyword>
<protein>
    <submittedName>
        <fullName evidence="3">Phage holin family protein</fullName>
    </submittedName>
</protein>
<evidence type="ECO:0000256" key="1">
    <source>
        <dbReference type="SAM" id="MobiDB-lite"/>
    </source>
</evidence>
<keyword evidence="4" id="KW-1185">Reference proteome</keyword>
<evidence type="ECO:0000313" key="3">
    <source>
        <dbReference type="EMBL" id="QTE29677.1"/>
    </source>
</evidence>
<dbReference type="Proteomes" id="UP000663937">
    <property type="component" value="Chromosome"/>
</dbReference>
<dbReference type="AlphaFoldDB" id="A0A8A4ZGR2"/>
<feature type="transmembrane region" description="Helical" evidence="2">
    <location>
        <begin position="85"/>
        <end position="106"/>
    </location>
</feature>
<proteinExistence type="predicted"/>
<accession>A0A8A4ZGR2</accession>
<feature type="region of interest" description="Disordered" evidence="1">
    <location>
        <begin position="114"/>
        <end position="139"/>
    </location>
</feature>
<evidence type="ECO:0000313" key="4">
    <source>
        <dbReference type="Proteomes" id="UP000663937"/>
    </source>
</evidence>
<keyword evidence="2" id="KW-0472">Membrane</keyword>
<dbReference type="Pfam" id="PF07332">
    <property type="entry name" value="Phage_holin_3_6"/>
    <property type="match status" value="1"/>
</dbReference>
<dbReference type="InterPro" id="IPR009937">
    <property type="entry name" value="Phage_holin_3_6"/>
</dbReference>
<gene>
    <name evidence="3" type="ORF">J4E96_01030</name>
</gene>
<sequence length="139" mass="14449">MADAQWTTPGSGERPSIGELFSRLSEQSSQLVRAEIELAKAELAQKAKASAIGIGLFVAAGLLAFFAFAVLIATAILGLAEAVPAWLAALIIGVALLVVTAILALVGKKSLDRGLPPTPERTTENVKQDVTAIKEGLRS</sequence>